<dbReference type="Proteomes" id="UP000634136">
    <property type="component" value="Unassembled WGS sequence"/>
</dbReference>
<dbReference type="AlphaFoldDB" id="A0A834SXI1"/>
<dbReference type="EMBL" id="JAAIUW010000010">
    <property type="protein sequence ID" value="KAF7811929.1"/>
    <property type="molecule type" value="Genomic_DNA"/>
</dbReference>
<protein>
    <submittedName>
        <fullName evidence="1">Uncharacterized protein</fullName>
    </submittedName>
</protein>
<accession>A0A834SXI1</accession>
<evidence type="ECO:0000313" key="2">
    <source>
        <dbReference type="Proteomes" id="UP000634136"/>
    </source>
</evidence>
<comment type="caution">
    <text evidence="1">The sequence shown here is derived from an EMBL/GenBank/DDBJ whole genome shotgun (WGS) entry which is preliminary data.</text>
</comment>
<reference evidence="1" key="1">
    <citation type="submission" date="2020-09" db="EMBL/GenBank/DDBJ databases">
        <title>Genome-Enabled Discovery of Anthraquinone Biosynthesis in Senna tora.</title>
        <authorList>
            <person name="Kang S.-H."/>
            <person name="Pandey R.P."/>
            <person name="Lee C.-M."/>
            <person name="Sim J.-S."/>
            <person name="Jeong J.-T."/>
            <person name="Choi B.-S."/>
            <person name="Jung M."/>
            <person name="Ginzburg D."/>
            <person name="Zhao K."/>
            <person name="Won S.Y."/>
            <person name="Oh T.-J."/>
            <person name="Yu Y."/>
            <person name="Kim N.-H."/>
            <person name="Lee O.R."/>
            <person name="Lee T.-H."/>
            <person name="Bashyal P."/>
            <person name="Kim T.-S."/>
            <person name="Lee W.-H."/>
            <person name="Kawkins C."/>
            <person name="Kim C.-K."/>
            <person name="Kim J.S."/>
            <person name="Ahn B.O."/>
            <person name="Rhee S.Y."/>
            <person name="Sohng J.K."/>
        </authorList>
    </citation>
    <scope>NUCLEOTIDE SEQUENCE</scope>
    <source>
        <tissue evidence="1">Leaf</tissue>
    </source>
</reference>
<sequence length="71" mass="7498">MHSVGGEGEQVEGIVGTLKGPMAFWYSGSDGRYGASKEKGERISIFELPYAFELSGSSSIGLSRLSRVAGL</sequence>
<keyword evidence="2" id="KW-1185">Reference proteome</keyword>
<gene>
    <name evidence="1" type="ORF">G2W53_032905</name>
</gene>
<name>A0A834SXI1_9FABA</name>
<evidence type="ECO:0000313" key="1">
    <source>
        <dbReference type="EMBL" id="KAF7811929.1"/>
    </source>
</evidence>
<organism evidence="1 2">
    <name type="scientific">Senna tora</name>
    <dbReference type="NCBI Taxonomy" id="362788"/>
    <lineage>
        <taxon>Eukaryota</taxon>
        <taxon>Viridiplantae</taxon>
        <taxon>Streptophyta</taxon>
        <taxon>Embryophyta</taxon>
        <taxon>Tracheophyta</taxon>
        <taxon>Spermatophyta</taxon>
        <taxon>Magnoliopsida</taxon>
        <taxon>eudicotyledons</taxon>
        <taxon>Gunneridae</taxon>
        <taxon>Pentapetalae</taxon>
        <taxon>rosids</taxon>
        <taxon>fabids</taxon>
        <taxon>Fabales</taxon>
        <taxon>Fabaceae</taxon>
        <taxon>Caesalpinioideae</taxon>
        <taxon>Cassia clade</taxon>
        <taxon>Senna</taxon>
    </lineage>
</organism>
<proteinExistence type="predicted"/>